<dbReference type="RefSeq" id="WP_088753438.1">
    <property type="nucleotide sequence ID" value="NZ_NJGV01000001.1"/>
</dbReference>
<dbReference type="EMBL" id="NJGV01000001">
    <property type="protein sequence ID" value="OWY36754.1"/>
    <property type="molecule type" value="Genomic_DNA"/>
</dbReference>
<sequence>MHSDHFSVHAEQFSDVDEQASTLAGWEQEYQQLGSGRFVGALAIVETDEFCFIRESTNTALHERIVPPPEQMVIGICNTQAQGHLLNGRPLTQDQLIVLDGSRPHHIRTTGPIELLGISVPRELFLSQLHEQDEASVRKWLDLSVLQLDAATAGMLRHYFSVAFDLLNTPAGAAARPISPRALASTAISNVALALSLNQGSHELESTLPSRQRRERIVQNAIDYMRAHAGEEIGILDVCRATHVSRRTLQYCFEERLDISPLQYLKALRLNAAHREIKRRGSEDRAQDRHDTIGNLAALCGFNHPSRFASEYKKMFGVLPSETALKTAAQS</sequence>
<accession>A0A225SZR1</accession>
<protein>
    <submittedName>
        <fullName evidence="5">AraC family transcriptional regulator</fullName>
    </submittedName>
</protein>
<dbReference type="PANTHER" id="PTHR46796">
    <property type="entry name" value="HTH-TYPE TRANSCRIPTIONAL ACTIVATOR RHAS-RELATED"/>
    <property type="match status" value="1"/>
</dbReference>
<dbReference type="InterPro" id="IPR018060">
    <property type="entry name" value="HTH_AraC"/>
</dbReference>
<keyword evidence="1" id="KW-0805">Transcription regulation</keyword>
<name>A0A225SZR1_9BURK</name>
<dbReference type="InterPro" id="IPR009057">
    <property type="entry name" value="Homeodomain-like_sf"/>
</dbReference>
<dbReference type="Pfam" id="PF12833">
    <property type="entry name" value="HTH_18"/>
    <property type="match status" value="1"/>
</dbReference>
<dbReference type="InterPro" id="IPR050204">
    <property type="entry name" value="AraC_XylS_family_regulators"/>
</dbReference>
<dbReference type="SUPFAM" id="SSF46689">
    <property type="entry name" value="Homeodomain-like"/>
    <property type="match status" value="1"/>
</dbReference>
<evidence type="ECO:0000256" key="3">
    <source>
        <dbReference type="ARBA" id="ARBA00023163"/>
    </source>
</evidence>
<dbReference type="Gene3D" id="1.10.10.60">
    <property type="entry name" value="Homeodomain-like"/>
    <property type="match status" value="1"/>
</dbReference>
<evidence type="ECO:0000256" key="2">
    <source>
        <dbReference type="ARBA" id="ARBA00023125"/>
    </source>
</evidence>
<gene>
    <name evidence="5" type="ORF">CEJ45_01250</name>
</gene>
<reference evidence="5 6" key="1">
    <citation type="journal article" date="2010" name="Int. J. Syst. Evol. Microbiol.">
        <title>Reclassification of Herbaspirillum putei as a later heterotypic synonym of Herbaspirillum huttiense, with the description of H. huttiense subsp. huttiense subsp. nov. and H. huttiense subsp. putei subsp. nov., comb. nov., and description of Herbaspirillum aquaticum sp. nov.</title>
        <authorList>
            <person name="Dobritsa A.P."/>
            <person name="Reddy M.C."/>
            <person name="Samadpour M."/>
        </authorList>
    </citation>
    <scope>NUCLEOTIDE SEQUENCE [LARGE SCALE GENOMIC DNA]</scope>
    <source>
        <strain evidence="5 6">IEH 4430</strain>
    </source>
</reference>
<evidence type="ECO:0000313" key="5">
    <source>
        <dbReference type="EMBL" id="OWY36754.1"/>
    </source>
</evidence>
<keyword evidence="6" id="KW-1185">Reference proteome</keyword>
<dbReference type="GO" id="GO:0003700">
    <property type="term" value="F:DNA-binding transcription factor activity"/>
    <property type="evidence" value="ECO:0007669"/>
    <property type="project" value="InterPro"/>
</dbReference>
<proteinExistence type="predicted"/>
<dbReference type="PANTHER" id="PTHR46796:SF12">
    <property type="entry name" value="HTH-TYPE DNA-BINDING TRANSCRIPTIONAL ACTIVATOR EUTR"/>
    <property type="match status" value="1"/>
</dbReference>
<evidence type="ECO:0000256" key="1">
    <source>
        <dbReference type="ARBA" id="ARBA00023015"/>
    </source>
</evidence>
<dbReference type="AlphaFoldDB" id="A0A225SZR1"/>
<keyword evidence="2" id="KW-0238">DNA-binding</keyword>
<dbReference type="GO" id="GO:0043565">
    <property type="term" value="F:sequence-specific DNA binding"/>
    <property type="evidence" value="ECO:0007669"/>
    <property type="project" value="InterPro"/>
</dbReference>
<dbReference type="Proteomes" id="UP000214747">
    <property type="component" value="Unassembled WGS sequence"/>
</dbReference>
<dbReference type="SMART" id="SM00342">
    <property type="entry name" value="HTH_ARAC"/>
    <property type="match status" value="1"/>
</dbReference>
<feature type="domain" description="HTH araC/xylS-type" evidence="4">
    <location>
        <begin position="219"/>
        <end position="326"/>
    </location>
</feature>
<keyword evidence="3" id="KW-0804">Transcription</keyword>
<evidence type="ECO:0000259" key="4">
    <source>
        <dbReference type="PROSITE" id="PS01124"/>
    </source>
</evidence>
<comment type="caution">
    <text evidence="5">The sequence shown here is derived from an EMBL/GenBank/DDBJ whole genome shotgun (WGS) entry which is preliminary data.</text>
</comment>
<evidence type="ECO:0000313" key="6">
    <source>
        <dbReference type="Proteomes" id="UP000214747"/>
    </source>
</evidence>
<dbReference type="PROSITE" id="PS01124">
    <property type="entry name" value="HTH_ARAC_FAMILY_2"/>
    <property type="match status" value="1"/>
</dbReference>
<organism evidence="5 6">
    <name type="scientific">Herbaspirillum aquaticum</name>
    <dbReference type="NCBI Taxonomy" id="568783"/>
    <lineage>
        <taxon>Bacteria</taxon>
        <taxon>Pseudomonadati</taxon>
        <taxon>Pseudomonadota</taxon>
        <taxon>Betaproteobacteria</taxon>
        <taxon>Burkholderiales</taxon>
        <taxon>Oxalobacteraceae</taxon>
        <taxon>Herbaspirillum</taxon>
    </lineage>
</organism>